<accession>A0A5D4FVZ2</accession>
<dbReference type="PANTHER" id="PTHR12544">
    <property type="entry name" value="GLUTAMINASE"/>
    <property type="match status" value="1"/>
</dbReference>
<dbReference type="GO" id="GO:0004359">
    <property type="term" value="F:glutaminase activity"/>
    <property type="evidence" value="ECO:0007669"/>
    <property type="project" value="UniProtKB-UniRule"/>
</dbReference>
<dbReference type="PANTHER" id="PTHR12544:SF29">
    <property type="entry name" value="GLUTAMINASE"/>
    <property type="match status" value="1"/>
</dbReference>
<protein>
    <recommendedName>
        <fullName evidence="6 7">Glutaminase</fullName>
        <ecNumber evidence="3 7">3.5.1.2</ecNumber>
    </recommendedName>
</protein>
<evidence type="ECO:0000259" key="8">
    <source>
        <dbReference type="PROSITE" id="PS50801"/>
    </source>
</evidence>
<dbReference type="Proteomes" id="UP000324726">
    <property type="component" value="Unassembled WGS sequence"/>
</dbReference>
<dbReference type="Gene3D" id="3.30.750.24">
    <property type="entry name" value="STAS domain"/>
    <property type="match status" value="1"/>
</dbReference>
<proteinExistence type="inferred from homology"/>
<feature type="binding site" evidence="7">
    <location>
        <position position="248"/>
    </location>
    <ligand>
        <name>substrate</name>
    </ligand>
</feature>
<dbReference type="EMBL" id="VSZI01000001">
    <property type="protein sequence ID" value="TYR20247.1"/>
    <property type="molecule type" value="Genomic_DNA"/>
</dbReference>
<sequence>MKRHMVHGYLQEILEDLKDSDGGEVADYIPELATADPEPFAVALATTDGAVYSAGLNEGDDELEFTIQSASKPFVYAAAIQERGLKKVRATVGMEPSGEAFNELSLDPGSNRPMNPMINAGAIAVNQLINGEDSTVEERTEVIRQFLSELAGRDLEIDYVVCDSELEVADRNLSIAHMLRSHGIIEDMAHDAVESYTQQCSVKVTVRDLAVMAATLASGGIQPLTGKRVVSSLVSRQVQAVMSSAGMYNLAGRWMSVVGIPAKSGVSGGIMGTLPGVMGLATFSPRLDKTGNSVRGVKTFHRLSEDMSLHLMGLRQRGDTAVRDIITREDGPDGRTTTIELQGIIDFAAAENAWRTILQEEKLADRVVFDLSEVASVNDIGRRMVVQGFQGLRTAGRNVILKDPRKLFPELS</sequence>
<dbReference type="GO" id="GO:0006543">
    <property type="term" value="P:L-glutamine catabolic process"/>
    <property type="evidence" value="ECO:0007669"/>
    <property type="project" value="TreeGrafter"/>
</dbReference>
<dbReference type="GO" id="GO:0006537">
    <property type="term" value="P:glutamate biosynthetic process"/>
    <property type="evidence" value="ECO:0007669"/>
    <property type="project" value="TreeGrafter"/>
</dbReference>
<evidence type="ECO:0000256" key="4">
    <source>
        <dbReference type="ARBA" id="ARBA00022801"/>
    </source>
</evidence>
<feature type="binding site" evidence="7">
    <location>
        <position position="69"/>
    </location>
    <ligand>
        <name>substrate</name>
    </ligand>
</feature>
<reference evidence="9 10" key="1">
    <citation type="submission" date="2019-08" db="EMBL/GenBank/DDBJ databases">
        <title>Draft genome of C. urealyticum strain VH4248.</title>
        <authorList>
            <person name="Navas J."/>
        </authorList>
    </citation>
    <scope>NUCLEOTIDE SEQUENCE [LARGE SCALE GENOMIC DNA]</scope>
    <source>
        <strain evidence="9 10">VH4248</strain>
    </source>
</reference>
<comment type="similarity">
    <text evidence="1 7">Belongs to the glutaminase family.</text>
</comment>
<dbReference type="FunFam" id="3.40.710.10:FF:000005">
    <property type="entry name" value="Glutaminase"/>
    <property type="match status" value="1"/>
</dbReference>
<keyword evidence="7" id="KW-0007">Acetylation</keyword>
<name>A0A5D4FVZ2_9CORY</name>
<evidence type="ECO:0000256" key="7">
    <source>
        <dbReference type="HAMAP-Rule" id="MF_00313"/>
    </source>
</evidence>
<comment type="caution">
    <text evidence="9">The sequence shown here is derived from an EMBL/GenBank/DDBJ whole genome shotgun (WGS) entry which is preliminary data.</text>
</comment>
<feature type="binding site" evidence="7">
    <location>
        <position position="119"/>
    </location>
    <ligand>
        <name>substrate</name>
    </ligand>
</feature>
<evidence type="ECO:0000256" key="5">
    <source>
        <dbReference type="ARBA" id="ARBA00049534"/>
    </source>
</evidence>
<dbReference type="PROSITE" id="PS50801">
    <property type="entry name" value="STAS"/>
    <property type="match status" value="1"/>
</dbReference>
<gene>
    <name evidence="7" type="primary">glsA</name>
    <name evidence="9" type="ORF">FYJ87_04570</name>
</gene>
<feature type="binding site" evidence="7">
    <location>
        <position position="196"/>
    </location>
    <ligand>
        <name>substrate</name>
    </ligand>
</feature>
<dbReference type="RefSeq" id="WP_070761925.1">
    <property type="nucleotide sequence ID" value="NZ_VSZI01000001.1"/>
</dbReference>
<dbReference type="EC" id="3.5.1.2" evidence="3 7"/>
<dbReference type="SUPFAM" id="SSF56601">
    <property type="entry name" value="beta-lactamase/transpeptidase-like"/>
    <property type="match status" value="1"/>
</dbReference>
<evidence type="ECO:0000256" key="2">
    <source>
        <dbReference type="ARBA" id="ARBA00011881"/>
    </source>
</evidence>
<feature type="domain" description="STAS" evidence="8">
    <location>
        <begin position="339"/>
        <end position="412"/>
    </location>
</feature>
<feature type="binding site" evidence="7">
    <location>
        <position position="172"/>
    </location>
    <ligand>
        <name>substrate</name>
    </ligand>
</feature>
<comment type="subunit">
    <text evidence="2 7">Homotetramer.</text>
</comment>
<feature type="binding site" evidence="7">
    <location>
        <position position="266"/>
    </location>
    <ligand>
        <name>substrate</name>
    </ligand>
</feature>
<dbReference type="Pfam" id="PF04960">
    <property type="entry name" value="Glutaminase"/>
    <property type="match status" value="1"/>
</dbReference>
<feature type="binding site" evidence="7">
    <location>
        <position position="165"/>
    </location>
    <ligand>
        <name>substrate</name>
    </ligand>
</feature>
<evidence type="ECO:0000256" key="3">
    <source>
        <dbReference type="ARBA" id="ARBA00012918"/>
    </source>
</evidence>
<dbReference type="InterPro" id="IPR015868">
    <property type="entry name" value="Glutaminase"/>
</dbReference>
<dbReference type="SUPFAM" id="SSF52091">
    <property type="entry name" value="SpoIIaa-like"/>
    <property type="match status" value="1"/>
</dbReference>
<dbReference type="HAMAP" id="MF_00313">
    <property type="entry name" value="Glutaminase"/>
    <property type="match status" value="1"/>
</dbReference>
<comment type="catalytic activity">
    <reaction evidence="5 7">
        <text>L-glutamine + H2O = L-glutamate + NH4(+)</text>
        <dbReference type="Rhea" id="RHEA:15889"/>
        <dbReference type="ChEBI" id="CHEBI:15377"/>
        <dbReference type="ChEBI" id="CHEBI:28938"/>
        <dbReference type="ChEBI" id="CHEBI:29985"/>
        <dbReference type="ChEBI" id="CHEBI:58359"/>
        <dbReference type="EC" id="3.5.1.2"/>
    </reaction>
</comment>
<dbReference type="NCBIfam" id="NF002134">
    <property type="entry name" value="PRK00971.1-4"/>
    <property type="match status" value="1"/>
</dbReference>
<dbReference type="InterPro" id="IPR002645">
    <property type="entry name" value="STAS_dom"/>
</dbReference>
<dbReference type="InterPro" id="IPR036513">
    <property type="entry name" value="STAS_dom_sf"/>
</dbReference>
<keyword evidence="4 7" id="KW-0378">Hydrolase</keyword>
<dbReference type="InterPro" id="IPR012338">
    <property type="entry name" value="Beta-lactam/transpept-like"/>
</dbReference>
<evidence type="ECO:0000256" key="1">
    <source>
        <dbReference type="ARBA" id="ARBA00011076"/>
    </source>
</evidence>
<dbReference type="Gene3D" id="3.40.710.10">
    <property type="entry name" value="DD-peptidase/beta-lactamase superfamily"/>
    <property type="match status" value="1"/>
</dbReference>
<evidence type="ECO:0000256" key="6">
    <source>
        <dbReference type="ARBA" id="ARBA00070405"/>
    </source>
</evidence>
<dbReference type="AlphaFoldDB" id="A0A5D4FVZ2"/>
<organism evidence="9 10">
    <name type="scientific">Corynebacterium urealyticum</name>
    <dbReference type="NCBI Taxonomy" id="43771"/>
    <lineage>
        <taxon>Bacteria</taxon>
        <taxon>Bacillati</taxon>
        <taxon>Actinomycetota</taxon>
        <taxon>Actinomycetes</taxon>
        <taxon>Mycobacteriales</taxon>
        <taxon>Corynebacteriaceae</taxon>
        <taxon>Corynebacterium</taxon>
    </lineage>
</organism>
<evidence type="ECO:0000313" key="9">
    <source>
        <dbReference type="EMBL" id="TYR20247.1"/>
    </source>
</evidence>
<dbReference type="NCBIfam" id="TIGR03814">
    <property type="entry name" value="Gln_ase"/>
    <property type="match status" value="1"/>
</dbReference>
<evidence type="ECO:0000313" key="10">
    <source>
        <dbReference type="Proteomes" id="UP000324726"/>
    </source>
</evidence>